<dbReference type="EMBL" id="JAKJXP020000004">
    <property type="protein sequence ID" value="KAK7756967.1"/>
    <property type="molecule type" value="Genomic_DNA"/>
</dbReference>
<evidence type="ECO:0000256" key="2">
    <source>
        <dbReference type="ARBA" id="ARBA00022723"/>
    </source>
</evidence>
<evidence type="ECO:0000259" key="9">
    <source>
        <dbReference type="Pfam" id="PF04909"/>
    </source>
</evidence>
<dbReference type="Proteomes" id="UP001320420">
    <property type="component" value="Unassembled WGS sequence"/>
</dbReference>
<proteinExistence type="inferred from homology"/>
<dbReference type="GO" id="GO:0016787">
    <property type="term" value="F:hydrolase activity"/>
    <property type="evidence" value="ECO:0007669"/>
    <property type="project" value="InterPro"/>
</dbReference>
<evidence type="ECO:0000256" key="1">
    <source>
        <dbReference type="ARBA" id="ARBA00005871"/>
    </source>
</evidence>
<reference evidence="10 11" key="1">
    <citation type="submission" date="2024-02" db="EMBL/GenBank/DDBJ databases">
        <title>De novo assembly and annotation of 12 fungi associated with fruit tree decline syndrome in Ontario, Canada.</title>
        <authorList>
            <person name="Sulman M."/>
            <person name="Ellouze W."/>
            <person name="Ilyukhin E."/>
        </authorList>
    </citation>
    <scope>NUCLEOTIDE SEQUENCE [LARGE SCALE GENOMIC DNA]</scope>
    <source>
        <strain evidence="10 11">M11/M66-122</strain>
    </source>
</reference>
<evidence type="ECO:0000256" key="6">
    <source>
        <dbReference type="ARBA" id="ARBA00036832"/>
    </source>
</evidence>
<dbReference type="EC" id="4.1.1.52" evidence="7"/>
<accession>A0AAN9V220</accession>
<comment type="similarity">
    <text evidence="1">Belongs to the metallo-dependent hydrolases superfamily. ACMSD family.</text>
</comment>
<dbReference type="Pfam" id="PF04909">
    <property type="entry name" value="Amidohydro_2"/>
    <property type="match status" value="1"/>
</dbReference>
<dbReference type="GO" id="GO:0019748">
    <property type="term" value="P:secondary metabolic process"/>
    <property type="evidence" value="ECO:0007669"/>
    <property type="project" value="TreeGrafter"/>
</dbReference>
<dbReference type="PANTHER" id="PTHR21240:SF29">
    <property type="entry name" value="AMIDOHYDROLASE-RELATED DOMAIN-CONTAINING PROTEIN"/>
    <property type="match status" value="1"/>
</dbReference>
<name>A0AAN9V220_9PEZI</name>
<dbReference type="GO" id="GO:0005829">
    <property type="term" value="C:cytosol"/>
    <property type="evidence" value="ECO:0007669"/>
    <property type="project" value="TreeGrafter"/>
</dbReference>
<dbReference type="AlphaFoldDB" id="A0AAN9V220"/>
<evidence type="ECO:0000256" key="8">
    <source>
        <dbReference type="RuleBase" id="RU366045"/>
    </source>
</evidence>
<dbReference type="InterPro" id="IPR032466">
    <property type="entry name" value="Metal_Hydrolase"/>
</dbReference>
<keyword evidence="2" id="KW-0479">Metal-binding</keyword>
<evidence type="ECO:0000256" key="5">
    <source>
        <dbReference type="ARBA" id="ARBA00023239"/>
    </source>
</evidence>
<organism evidence="10 11">
    <name type="scientific">Diatrype stigma</name>
    <dbReference type="NCBI Taxonomy" id="117547"/>
    <lineage>
        <taxon>Eukaryota</taxon>
        <taxon>Fungi</taxon>
        <taxon>Dikarya</taxon>
        <taxon>Ascomycota</taxon>
        <taxon>Pezizomycotina</taxon>
        <taxon>Sordariomycetes</taxon>
        <taxon>Xylariomycetidae</taxon>
        <taxon>Xylariales</taxon>
        <taxon>Diatrypaceae</taxon>
        <taxon>Diatrype</taxon>
    </lineage>
</organism>
<dbReference type="InterPro" id="IPR032465">
    <property type="entry name" value="ACMSD"/>
</dbReference>
<dbReference type="PANTHER" id="PTHR21240">
    <property type="entry name" value="2-AMINO-3-CARBOXYLMUCONATE-6-SEMIALDEHYDE DECARBOXYLASE"/>
    <property type="match status" value="1"/>
</dbReference>
<sequence>MVRDHALLVWMSCVNPLPIALKEAGGDPSGWVIPDWTVGKDLEFNEREKIAFTFLSITAPGCQILPSKEKQVSFCRQANEYAAGVRAAHPTRYGFFASIPSLLHPAAAHAEIIYALGELQADGIILYTRYGNDNHYLGHPDFRATWDLLDARGAVVFVHPTHPVDTGLVNPSLPQPMIDYPHETTRTACDLIVSGTVRTHPRVKIILSHAGGTLPFLALRPAAMLPYMTAALPPVYGDLAGPELSENFVEDAKSFYFDTALSAAPLQLQLLGEFARPGHVLFGSDFPYAPTPAISKMNQLLDEYKESDGDFVTSINSGAALELFPRLRGLLEVGRGRERPWGPPLTATASL</sequence>
<evidence type="ECO:0000256" key="3">
    <source>
        <dbReference type="ARBA" id="ARBA00022793"/>
    </source>
</evidence>
<evidence type="ECO:0000256" key="7">
    <source>
        <dbReference type="ARBA" id="ARBA00038889"/>
    </source>
</evidence>
<comment type="caution">
    <text evidence="10">The sequence shown here is derived from an EMBL/GenBank/DDBJ whole genome shotgun (WGS) entry which is preliminary data.</text>
</comment>
<dbReference type="InterPro" id="IPR006680">
    <property type="entry name" value="Amidohydro-rel"/>
</dbReference>
<dbReference type="GO" id="GO:0047596">
    <property type="term" value="F:6-methylsalicylate decarboxylase activity"/>
    <property type="evidence" value="ECO:0007669"/>
    <property type="project" value="UniProtKB-EC"/>
</dbReference>
<feature type="domain" description="Amidohydrolase-related" evidence="9">
    <location>
        <begin position="70"/>
        <end position="320"/>
    </location>
</feature>
<gene>
    <name evidence="10" type="ORF">SLS62_000983</name>
</gene>
<comment type="catalytic activity">
    <reaction evidence="6">
        <text>6-methylsalicylate + H(+) = 3-methylphenol + CO2</text>
        <dbReference type="Rhea" id="RHEA:23112"/>
        <dbReference type="ChEBI" id="CHEBI:15378"/>
        <dbReference type="ChEBI" id="CHEBI:16526"/>
        <dbReference type="ChEBI" id="CHEBI:17231"/>
        <dbReference type="ChEBI" id="CHEBI:36658"/>
        <dbReference type="EC" id="4.1.1.52"/>
    </reaction>
    <physiologicalReaction direction="left-to-right" evidence="6">
        <dbReference type="Rhea" id="RHEA:23113"/>
    </physiologicalReaction>
</comment>
<evidence type="ECO:0000313" key="11">
    <source>
        <dbReference type="Proteomes" id="UP001320420"/>
    </source>
</evidence>
<dbReference type="GO" id="GO:0046872">
    <property type="term" value="F:metal ion binding"/>
    <property type="evidence" value="ECO:0007669"/>
    <property type="project" value="UniProtKB-KW"/>
</dbReference>
<keyword evidence="5 8" id="KW-0456">Lyase</keyword>
<dbReference type="Gene3D" id="3.20.20.140">
    <property type="entry name" value="Metal-dependent hydrolases"/>
    <property type="match status" value="1"/>
</dbReference>
<keyword evidence="3 8" id="KW-0210">Decarboxylase</keyword>
<evidence type="ECO:0000313" key="10">
    <source>
        <dbReference type="EMBL" id="KAK7756967.1"/>
    </source>
</evidence>
<dbReference type="SUPFAM" id="SSF51556">
    <property type="entry name" value="Metallo-dependent hydrolases"/>
    <property type="match status" value="1"/>
</dbReference>
<keyword evidence="4" id="KW-0862">Zinc</keyword>
<evidence type="ECO:0000256" key="4">
    <source>
        <dbReference type="ARBA" id="ARBA00022833"/>
    </source>
</evidence>
<keyword evidence="11" id="KW-1185">Reference proteome</keyword>
<protein>
    <recommendedName>
        <fullName evidence="7">6-methylsalicylate decarboxylase</fullName>
        <ecNumber evidence="7">4.1.1.52</ecNumber>
    </recommendedName>
</protein>